<dbReference type="SUPFAM" id="SSF51735">
    <property type="entry name" value="NAD(P)-binding Rossmann-fold domains"/>
    <property type="match status" value="1"/>
</dbReference>
<dbReference type="InterPro" id="IPR011032">
    <property type="entry name" value="GroES-like_sf"/>
</dbReference>
<evidence type="ECO:0000313" key="4">
    <source>
        <dbReference type="Proteomes" id="UP000562395"/>
    </source>
</evidence>
<evidence type="ECO:0000313" key="3">
    <source>
        <dbReference type="EMBL" id="MBB3858809.1"/>
    </source>
</evidence>
<dbReference type="Gene3D" id="3.90.180.10">
    <property type="entry name" value="Medium-chain alcohol dehydrogenases, catalytic domain"/>
    <property type="match status" value="1"/>
</dbReference>
<dbReference type="InterPro" id="IPR045010">
    <property type="entry name" value="MDR_fam"/>
</dbReference>
<name>A0A7W5ZUT0_9SPHN</name>
<evidence type="ECO:0000259" key="2">
    <source>
        <dbReference type="Pfam" id="PF00107"/>
    </source>
</evidence>
<sequence length="252" mass="27259">MKSGINRQWLLARRPQGNAPLADFEYREGSVPDPASLQPGELLVRNRVFLCVPTGETLVVSGAVGSTGSMAARIGKIVGCRVIGIAGGSEKCAWLTESCGLDAAIDYRQGRVAEKLADLCPNGIDVFFDNVGGDILQAAVDNMASLGRIVLCGQIASYTDAEPAPGPSNMMRIIYGGITIQGFLQGNYADEAAAAVMQLREWEKEGKITHREDVRTGFAQLPEVFGDLFAGSQSRQQRFLDYRLYRIGIVER</sequence>
<proteinExistence type="predicted"/>
<dbReference type="AlphaFoldDB" id="A0A7W5ZUT0"/>
<comment type="caution">
    <text evidence="3">The sequence shown here is derived from an EMBL/GenBank/DDBJ whole genome shotgun (WGS) entry which is preliminary data.</text>
</comment>
<dbReference type="Proteomes" id="UP000562395">
    <property type="component" value="Unassembled WGS sequence"/>
</dbReference>
<dbReference type="GO" id="GO:0016628">
    <property type="term" value="F:oxidoreductase activity, acting on the CH-CH group of donors, NAD or NADP as acceptor"/>
    <property type="evidence" value="ECO:0007669"/>
    <property type="project" value="InterPro"/>
</dbReference>
<evidence type="ECO:0000256" key="1">
    <source>
        <dbReference type="ARBA" id="ARBA00023002"/>
    </source>
</evidence>
<dbReference type="SUPFAM" id="SSF50129">
    <property type="entry name" value="GroES-like"/>
    <property type="match status" value="1"/>
</dbReference>
<dbReference type="Pfam" id="PF00107">
    <property type="entry name" value="ADH_zinc_N"/>
    <property type="match status" value="1"/>
</dbReference>
<dbReference type="RefSeq" id="WP_183611026.1">
    <property type="nucleotide sequence ID" value="NZ_JACICY010000001.1"/>
</dbReference>
<dbReference type="InterPro" id="IPR036291">
    <property type="entry name" value="NAD(P)-bd_dom_sf"/>
</dbReference>
<dbReference type="PANTHER" id="PTHR43205:SF7">
    <property type="entry name" value="PROSTAGLANDIN REDUCTASE 1"/>
    <property type="match status" value="1"/>
</dbReference>
<accession>A0A7W5ZUT0</accession>
<dbReference type="CDD" id="cd05288">
    <property type="entry name" value="PGDH"/>
    <property type="match status" value="1"/>
</dbReference>
<gene>
    <name evidence="3" type="ORF">GGQ88_000049</name>
</gene>
<organism evidence="3 4">
    <name type="scientific">Novosphingobium hassiacum</name>
    <dbReference type="NCBI Taxonomy" id="173676"/>
    <lineage>
        <taxon>Bacteria</taxon>
        <taxon>Pseudomonadati</taxon>
        <taxon>Pseudomonadota</taxon>
        <taxon>Alphaproteobacteria</taxon>
        <taxon>Sphingomonadales</taxon>
        <taxon>Sphingomonadaceae</taxon>
        <taxon>Novosphingobium</taxon>
    </lineage>
</organism>
<dbReference type="PANTHER" id="PTHR43205">
    <property type="entry name" value="PROSTAGLANDIN REDUCTASE"/>
    <property type="match status" value="1"/>
</dbReference>
<keyword evidence="1" id="KW-0560">Oxidoreductase</keyword>
<feature type="domain" description="Alcohol dehydrogenase-like C-terminal" evidence="2">
    <location>
        <begin position="68"/>
        <end position="193"/>
    </location>
</feature>
<dbReference type="InterPro" id="IPR013149">
    <property type="entry name" value="ADH-like_C"/>
</dbReference>
<keyword evidence="4" id="KW-1185">Reference proteome</keyword>
<reference evidence="3 4" key="1">
    <citation type="submission" date="2020-08" db="EMBL/GenBank/DDBJ databases">
        <title>Genomic Encyclopedia of Type Strains, Phase IV (KMG-IV): sequencing the most valuable type-strain genomes for metagenomic binning, comparative biology and taxonomic classification.</title>
        <authorList>
            <person name="Goeker M."/>
        </authorList>
    </citation>
    <scope>NUCLEOTIDE SEQUENCE [LARGE SCALE GENOMIC DNA]</scope>
    <source>
        <strain evidence="3 4">DSM 14552</strain>
    </source>
</reference>
<dbReference type="Gene3D" id="3.40.50.720">
    <property type="entry name" value="NAD(P)-binding Rossmann-like Domain"/>
    <property type="match status" value="1"/>
</dbReference>
<protein>
    <submittedName>
        <fullName evidence="3">NADPH-dependent curcumin reductase CurA</fullName>
    </submittedName>
</protein>
<dbReference type="FunFam" id="3.40.50.720:FF:000121">
    <property type="entry name" value="Prostaglandin reductase 2"/>
    <property type="match status" value="1"/>
</dbReference>
<dbReference type="EMBL" id="JACICY010000001">
    <property type="protein sequence ID" value="MBB3858809.1"/>
    <property type="molecule type" value="Genomic_DNA"/>
</dbReference>